<gene>
    <name evidence="1" type="ORF">MA20_11520</name>
</gene>
<comment type="caution">
    <text evidence="1">The sequence shown here is derived from an EMBL/GenBank/DDBJ whole genome shotgun (WGS) entry which is preliminary data.</text>
</comment>
<evidence type="ECO:0000313" key="2">
    <source>
        <dbReference type="Proteomes" id="UP000030377"/>
    </source>
</evidence>
<name>A0A0A3Y2E3_BRAJP</name>
<dbReference type="EMBL" id="JRPN01000010">
    <property type="protein sequence ID" value="KGT79516.1"/>
    <property type="molecule type" value="Genomic_DNA"/>
</dbReference>
<protein>
    <submittedName>
        <fullName evidence="1">Uncharacterized protein</fullName>
    </submittedName>
</protein>
<reference evidence="1 2" key="1">
    <citation type="submission" date="2014-09" db="EMBL/GenBank/DDBJ databases">
        <title>Draft genome of Bradyrhizobium japonicum Is-34.</title>
        <authorList>
            <person name="Tsurumaru H."/>
            <person name="Yamakawa T."/>
            <person name="Hashimoto S."/>
            <person name="Okizaki K."/>
            <person name="Kanesaki Y."/>
            <person name="Yoshikawa H."/>
            <person name="Yajima S."/>
        </authorList>
    </citation>
    <scope>NUCLEOTIDE SEQUENCE [LARGE SCALE GENOMIC DNA]</scope>
    <source>
        <strain evidence="1 2">Is-34</strain>
    </source>
</reference>
<organism evidence="1 2">
    <name type="scientific">Bradyrhizobium japonicum</name>
    <dbReference type="NCBI Taxonomy" id="375"/>
    <lineage>
        <taxon>Bacteria</taxon>
        <taxon>Pseudomonadati</taxon>
        <taxon>Pseudomonadota</taxon>
        <taxon>Alphaproteobacteria</taxon>
        <taxon>Hyphomicrobiales</taxon>
        <taxon>Nitrobacteraceae</taxon>
        <taxon>Bradyrhizobium</taxon>
    </lineage>
</organism>
<evidence type="ECO:0000313" key="1">
    <source>
        <dbReference type="EMBL" id="KGT79516.1"/>
    </source>
</evidence>
<accession>A0A0A3Y2E3</accession>
<sequence>MARFEAISVWMIREVVAASLGSGAMLMSTESSAAAARAWEAYAMINPTAKDGDLRHAALTRFVEERSAADGLSAEVLAVEGVKFLKRLEVG</sequence>
<proteinExistence type="predicted"/>
<dbReference type="Proteomes" id="UP000030377">
    <property type="component" value="Unassembled WGS sequence"/>
</dbReference>
<dbReference type="AlphaFoldDB" id="A0A0A3Y2E3"/>